<dbReference type="RefSeq" id="WP_123630996.1">
    <property type="nucleotide sequence ID" value="NZ_AYKH01000012.1"/>
</dbReference>
<evidence type="ECO:0000259" key="14">
    <source>
        <dbReference type="PROSITE" id="PS51384"/>
    </source>
</evidence>
<keyword evidence="9 11" id="KW-0198">Cysteine biosynthesis</keyword>
<dbReference type="SUPFAM" id="SSF52343">
    <property type="entry name" value="Ferredoxin reductase-like, C-terminal NADP-linked domain"/>
    <property type="match status" value="1"/>
</dbReference>
<evidence type="ECO:0000256" key="4">
    <source>
        <dbReference type="ARBA" id="ARBA00022643"/>
    </source>
</evidence>
<dbReference type="CDD" id="cd06199">
    <property type="entry name" value="SiR"/>
    <property type="match status" value="1"/>
</dbReference>
<dbReference type="InterPro" id="IPR039261">
    <property type="entry name" value="FNR_nucleotide-bd"/>
</dbReference>
<comment type="catalytic activity">
    <reaction evidence="10 11">
        <text>hydrogen sulfide + 3 NADP(+) + 3 H2O = sulfite + 3 NADPH + 4 H(+)</text>
        <dbReference type="Rhea" id="RHEA:13801"/>
        <dbReference type="ChEBI" id="CHEBI:15377"/>
        <dbReference type="ChEBI" id="CHEBI:15378"/>
        <dbReference type="ChEBI" id="CHEBI:17359"/>
        <dbReference type="ChEBI" id="CHEBI:29919"/>
        <dbReference type="ChEBI" id="CHEBI:57783"/>
        <dbReference type="ChEBI" id="CHEBI:58349"/>
        <dbReference type="EC" id="1.8.1.2"/>
    </reaction>
</comment>
<dbReference type="Pfam" id="PF00667">
    <property type="entry name" value="FAD_binding_1"/>
    <property type="match status" value="1"/>
</dbReference>
<keyword evidence="6 11" id="KW-0521">NADP</keyword>
<dbReference type="InterPro" id="IPR003097">
    <property type="entry name" value="CysJ-like_FAD-binding"/>
</dbReference>
<dbReference type="Pfam" id="PF00175">
    <property type="entry name" value="NAD_binding_1"/>
    <property type="match status" value="1"/>
</dbReference>
<evidence type="ECO:0000256" key="7">
    <source>
        <dbReference type="ARBA" id="ARBA00022982"/>
    </source>
</evidence>
<gene>
    <name evidence="15" type="primary">cysJ</name>
    <name evidence="15" type="ORF">SAOR_08275</name>
</gene>
<keyword evidence="7 11" id="KW-0249">Electron transport</keyword>
<keyword evidence="3 11" id="KW-0285">Flavoprotein</keyword>
<feature type="binding site" evidence="12">
    <location>
        <begin position="436"/>
        <end position="439"/>
    </location>
    <ligand>
        <name>FAD</name>
        <dbReference type="ChEBI" id="CHEBI:57692"/>
    </ligand>
</feature>
<dbReference type="Gene3D" id="3.40.50.80">
    <property type="entry name" value="Nucleotide-binding domain of ferredoxin-NADP reductase (FNR) module"/>
    <property type="match status" value="1"/>
</dbReference>
<feature type="binding site" evidence="12">
    <location>
        <begin position="421"/>
        <end position="423"/>
    </location>
    <ligand>
        <name>FAD</name>
        <dbReference type="ChEBI" id="CHEBI:57692"/>
    </ligand>
</feature>
<keyword evidence="1 11" id="KW-0813">Transport</keyword>
<feature type="binding site" evidence="12">
    <location>
        <position position="427"/>
    </location>
    <ligand>
        <name>FAD</name>
        <dbReference type="ChEBI" id="CHEBI:57692"/>
    </ligand>
</feature>
<feature type="binding site" evidence="12">
    <location>
        <position position="577"/>
    </location>
    <ligand>
        <name>NADP(+)</name>
        <dbReference type="ChEBI" id="CHEBI:58349"/>
    </ligand>
</feature>
<keyword evidence="2 11" id="KW-0028">Amino-acid biosynthesis</keyword>
<dbReference type="InterPro" id="IPR023173">
    <property type="entry name" value="NADPH_Cyt_P450_Rdtase_alpha"/>
</dbReference>
<dbReference type="PANTHER" id="PTHR19384">
    <property type="entry name" value="NITRIC OXIDE SYNTHASE-RELATED"/>
    <property type="match status" value="1"/>
</dbReference>
<keyword evidence="8 11" id="KW-0560">Oxidoreductase</keyword>
<evidence type="ECO:0000256" key="2">
    <source>
        <dbReference type="ARBA" id="ARBA00022605"/>
    </source>
</evidence>
<feature type="binding site" evidence="12">
    <location>
        <position position="615"/>
    </location>
    <ligand>
        <name>FAD</name>
        <dbReference type="ChEBI" id="CHEBI:57692"/>
    </ligand>
</feature>
<feature type="binding site" evidence="12">
    <location>
        <position position="336"/>
    </location>
    <ligand>
        <name>FAD</name>
        <dbReference type="ChEBI" id="CHEBI:57692"/>
    </ligand>
</feature>
<dbReference type="InterPro" id="IPR029039">
    <property type="entry name" value="Flavoprotein-like_sf"/>
</dbReference>
<reference evidence="15 16" key="1">
    <citation type="submission" date="2013-10" db="EMBL/GenBank/DDBJ databases">
        <title>Salinisphaera orenii MK-B5 Genome Sequencing.</title>
        <authorList>
            <person name="Lai Q."/>
            <person name="Li C."/>
            <person name="Shao Z."/>
        </authorList>
    </citation>
    <scope>NUCLEOTIDE SEQUENCE [LARGE SCALE GENOMIC DNA]</scope>
    <source>
        <strain evidence="15 16">MK-B5</strain>
    </source>
</reference>
<comment type="pathway">
    <text evidence="11">Sulfur metabolism; hydrogen sulfide biosynthesis; hydrogen sulfide from sulfite (NADPH route): step 1/1.</text>
</comment>
<evidence type="ECO:0000256" key="8">
    <source>
        <dbReference type="ARBA" id="ARBA00023002"/>
    </source>
</evidence>
<feature type="binding site" evidence="12">
    <location>
        <begin position="403"/>
        <end position="406"/>
    </location>
    <ligand>
        <name>FAD</name>
        <dbReference type="ChEBI" id="CHEBI:57692"/>
    </ligand>
</feature>
<dbReference type="PRINTS" id="PR00371">
    <property type="entry name" value="FPNCR"/>
</dbReference>
<dbReference type="PROSITE" id="PS50902">
    <property type="entry name" value="FLAVODOXIN_LIKE"/>
    <property type="match status" value="1"/>
</dbReference>
<dbReference type="PANTHER" id="PTHR19384:SF128">
    <property type="entry name" value="NADPH OXIDOREDUCTASE A"/>
    <property type="match status" value="1"/>
</dbReference>
<dbReference type="InterPro" id="IPR008254">
    <property type="entry name" value="Flavodoxin/NO_synth"/>
</dbReference>
<evidence type="ECO:0000256" key="12">
    <source>
        <dbReference type="PIRSR" id="PIRSR000207-1"/>
    </source>
</evidence>
<protein>
    <recommendedName>
        <fullName evidence="11">Sulfite reductase [NADPH] flavoprotein alpha-component</fullName>
        <shortName evidence="11">SiR-FP</shortName>
        <ecNumber evidence="11">1.8.1.2</ecNumber>
    </recommendedName>
</protein>
<feature type="domain" description="Flavodoxin-like" evidence="13">
    <location>
        <begin position="72"/>
        <end position="210"/>
    </location>
</feature>
<feature type="binding site" evidence="12">
    <location>
        <begin position="78"/>
        <end position="83"/>
    </location>
    <ligand>
        <name>FMN</name>
        <dbReference type="ChEBI" id="CHEBI:58210"/>
    </ligand>
</feature>
<feature type="domain" description="FAD-binding FR-type" evidence="14">
    <location>
        <begin position="248"/>
        <end position="464"/>
    </location>
</feature>
<feature type="binding site" evidence="12">
    <location>
        <begin position="125"/>
        <end position="128"/>
    </location>
    <ligand>
        <name>FMN</name>
        <dbReference type="ChEBI" id="CHEBI:58210"/>
    </ligand>
</feature>
<dbReference type="InterPro" id="IPR010199">
    <property type="entry name" value="CysJ"/>
</dbReference>
<comment type="caution">
    <text evidence="15">The sequence shown here is derived from an EMBL/GenBank/DDBJ whole genome shotgun (WGS) entry which is preliminary data.</text>
</comment>
<keyword evidence="5 11" id="KW-0274">FAD</keyword>
<keyword evidence="16" id="KW-1185">Reference proteome</keyword>
<evidence type="ECO:0000256" key="11">
    <source>
        <dbReference type="PIRNR" id="PIRNR000207"/>
    </source>
</evidence>
<dbReference type="EC" id="1.8.1.2" evidence="11"/>
<comment type="cofactor">
    <cofactor evidence="11 12">
        <name>FMN</name>
        <dbReference type="ChEBI" id="CHEBI:58210"/>
    </cofactor>
    <text evidence="11 12">Binds 1 FMN per subunit.</text>
</comment>
<dbReference type="InterPro" id="IPR017927">
    <property type="entry name" value="FAD-bd_FR_type"/>
</dbReference>
<evidence type="ECO:0000256" key="1">
    <source>
        <dbReference type="ARBA" id="ARBA00022448"/>
    </source>
</evidence>
<dbReference type="AlphaFoldDB" id="A0A423PQA7"/>
<name>A0A423PQA7_9GAMM</name>
<sequence>MKSAPIQEHTSPLNAQQAQQLTELIGTLTPMQVTWISGYLAGINAHSATGEVAPPAQSAAAPAAQAEASEPLTILYGSQTGNAEDVAEQLRERAEAAGLNATVHDMLDYKPKDLKKEQNLIVCVSTHGEGDPPDNAEELHEFLFGKKAPKLDGLRFSVLAFGDTSYDNFCQTGKDFDAQLEKLGGKRMAERVDLDVDFDDAAEAWIDDIVKTFGDALGGTGGGEQPHPTVTAMPGAEAAPSAANYSRKNPYPAEVLENIVLNGRGSDKEVHHIELDTEDSGLVWEPGDSLGIIPENDPAVVEELIAALNLAPEETVTGVDGEVSLEHALTHQYEITTLTRPFIEKYAEQARSEALDALLAEDQRDALAEYMDGRFIVDLVEDYPIEGLAGADFVRLLRKLPPRLYSIASSYAANPDELHLTVAAVRYEAHGRPRSGVASIQLADRSEDIKLPVYIDSNKNFKLPADDAAPIIMIGPGTGVAPFRAFLEEREERGASGDNWLFFGAQHFLTDFYYQTDWLRWRREGLLTRMDVAFSRDQAEKTYVQDKIRAAGEQMFAWIERGATVYVCGDANAMASDVHDALIDLIGEHGDLDAEGAAGYLKQLQKEKRYQRDVY</sequence>
<dbReference type="NCBIfam" id="TIGR01931">
    <property type="entry name" value="cysJ"/>
    <property type="match status" value="1"/>
</dbReference>
<feature type="binding site" evidence="12">
    <location>
        <begin position="535"/>
        <end position="536"/>
    </location>
    <ligand>
        <name>NADP(+)</name>
        <dbReference type="ChEBI" id="CHEBI:58349"/>
    </ligand>
</feature>
<evidence type="ECO:0000256" key="5">
    <source>
        <dbReference type="ARBA" id="ARBA00022827"/>
    </source>
</evidence>
<dbReference type="PIRSF" id="PIRSF000207">
    <property type="entry name" value="SiR-FP_CysJ"/>
    <property type="match status" value="1"/>
</dbReference>
<dbReference type="GO" id="GO:0019344">
    <property type="term" value="P:cysteine biosynthetic process"/>
    <property type="evidence" value="ECO:0007669"/>
    <property type="project" value="UniProtKB-KW"/>
</dbReference>
<proteinExistence type="predicted"/>
<feature type="binding site" evidence="12">
    <location>
        <begin position="541"/>
        <end position="545"/>
    </location>
    <ligand>
        <name>NADP(+)</name>
        <dbReference type="ChEBI" id="CHEBI:58349"/>
    </ligand>
</feature>
<dbReference type="Gene3D" id="1.20.990.10">
    <property type="entry name" value="NADPH-cytochrome p450 Reductase, Chain A, domain 3"/>
    <property type="match status" value="1"/>
</dbReference>
<evidence type="ECO:0000256" key="6">
    <source>
        <dbReference type="ARBA" id="ARBA00022857"/>
    </source>
</evidence>
<dbReference type="GO" id="GO:0070814">
    <property type="term" value="P:hydrogen sulfide biosynthetic process"/>
    <property type="evidence" value="ECO:0007669"/>
    <property type="project" value="UniProtKB-UniPathway"/>
</dbReference>
<dbReference type="GO" id="GO:0005829">
    <property type="term" value="C:cytosol"/>
    <property type="evidence" value="ECO:0007669"/>
    <property type="project" value="TreeGrafter"/>
</dbReference>
<dbReference type="Gene3D" id="3.40.50.360">
    <property type="match status" value="1"/>
</dbReference>
<dbReference type="Pfam" id="PF00258">
    <property type="entry name" value="Flavodoxin_1"/>
    <property type="match status" value="1"/>
</dbReference>
<dbReference type="FunFam" id="3.40.50.80:FF:000001">
    <property type="entry name" value="NADPH--cytochrome P450 reductase 1"/>
    <property type="match status" value="1"/>
</dbReference>
<accession>A0A423PQA7</accession>
<dbReference type="SUPFAM" id="SSF52218">
    <property type="entry name" value="Flavoproteins"/>
    <property type="match status" value="1"/>
</dbReference>
<evidence type="ECO:0000313" key="16">
    <source>
        <dbReference type="Proteomes" id="UP000283993"/>
    </source>
</evidence>
<dbReference type="Proteomes" id="UP000283993">
    <property type="component" value="Unassembled WGS sequence"/>
</dbReference>
<dbReference type="PRINTS" id="PR00369">
    <property type="entry name" value="FLAVODOXIN"/>
</dbReference>
<dbReference type="Gene3D" id="2.40.30.10">
    <property type="entry name" value="Translation factors"/>
    <property type="match status" value="1"/>
</dbReference>
<keyword evidence="4 11" id="KW-0288">FMN</keyword>
<dbReference type="SUPFAM" id="SSF63380">
    <property type="entry name" value="Riboflavin synthase domain-like"/>
    <property type="match status" value="1"/>
</dbReference>
<evidence type="ECO:0000256" key="10">
    <source>
        <dbReference type="ARBA" id="ARBA00052219"/>
    </source>
</evidence>
<dbReference type="GO" id="GO:0010181">
    <property type="term" value="F:FMN binding"/>
    <property type="evidence" value="ECO:0007669"/>
    <property type="project" value="InterPro"/>
</dbReference>
<organism evidence="15 16">
    <name type="scientific">Salinisphaera orenii MK-B5</name>
    <dbReference type="NCBI Taxonomy" id="856730"/>
    <lineage>
        <taxon>Bacteria</taxon>
        <taxon>Pseudomonadati</taxon>
        <taxon>Pseudomonadota</taxon>
        <taxon>Gammaproteobacteria</taxon>
        <taxon>Salinisphaerales</taxon>
        <taxon>Salinisphaeraceae</taxon>
        <taxon>Salinisphaera</taxon>
    </lineage>
</organism>
<evidence type="ECO:0000256" key="3">
    <source>
        <dbReference type="ARBA" id="ARBA00022630"/>
    </source>
</evidence>
<dbReference type="InterPro" id="IPR001094">
    <property type="entry name" value="Flavdoxin-like"/>
</dbReference>
<dbReference type="PROSITE" id="PS51384">
    <property type="entry name" value="FAD_FR"/>
    <property type="match status" value="1"/>
</dbReference>
<evidence type="ECO:0000256" key="9">
    <source>
        <dbReference type="ARBA" id="ARBA00023192"/>
    </source>
</evidence>
<evidence type="ECO:0000313" key="15">
    <source>
        <dbReference type="EMBL" id="ROO27806.1"/>
    </source>
</evidence>
<dbReference type="UniPathway" id="UPA00140">
    <property type="reaction ID" value="UER00207"/>
</dbReference>
<dbReference type="GO" id="GO:0004783">
    <property type="term" value="F:sulfite reductase (NADPH) activity"/>
    <property type="evidence" value="ECO:0007669"/>
    <property type="project" value="UniProtKB-EC"/>
</dbReference>
<comment type="cofactor">
    <cofactor evidence="11 12">
        <name>FAD</name>
        <dbReference type="ChEBI" id="CHEBI:57692"/>
    </cofactor>
    <text evidence="11 12">Binds 1 FAD per subunit.</text>
</comment>
<dbReference type="InterPro" id="IPR001709">
    <property type="entry name" value="Flavoprot_Pyr_Nucl_cyt_Rdtase"/>
</dbReference>
<dbReference type="GO" id="GO:0050660">
    <property type="term" value="F:flavin adenine dinucleotide binding"/>
    <property type="evidence" value="ECO:0007669"/>
    <property type="project" value="InterPro"/>
</dbReference>
<dbReference type="EMBL" id="AYKH01000012">
    <property type="protein sequence ID" value="ROO27806.1"/>
    <property type="molecule type" value="Genomic_DNA"/>
</dbReference>
<dbReference type="InterPro" id="IPR001433">
    <property type="entry name" value="OxRdtase_FAD/NAD-bd"/>
</dbReference>
<evidence type="ECO:0000259" key="13">
    <source>
        <dbReference type="PROSITE" id="PS50902"/>
    </source>
</evidence>
<dbReference type="InterPro" id="IPR017938">
    <property type="entry name" value="Riboflavin_synthase-like_b-brl"/>
</dbReference>
<comment type="function">
    <text evidence="11">Component of the sulfite reductase complex that catalyzes the 6-electron reduction of sulfite to sulfide. This is one of several activities required for the biosynthesis of L-cysteine from sulfate. The flavoprotein component catalyzes the electron flow from NADPH -&gt; FAD -&gt; FMN to the hemoprotein component.</text>
</comment>
<comment type="subunit">
    <text evidence="11">Alpha(8)-beta(8). The alpha component is a flavoprotein, the beta component is a hemoprotein.</text>
</comment>